<reference evidence="1" key="2">
    <citation type="journal article" date="2022" name="Hortic Res">
        <title>The genome of Dioscorea zingiberensis sheds light on the biosynthesis, origin and evolution of the medicinally important diosgenin saponins.</title>
        <authorList>
            <person name="Li Y."/>
            <person name="Tan C."/>
            <person name="Li Z."/>
            <person name="Guo J."/>
            <person name="Li S."/>
            <person name="Chen X."/>
            <person name="Wang C."/>
            <person name="Dai X."/>
            <person name="Yang H."/>
            <person name="Song W."/>
            <person name="Hou L."/>
            <person name="Xu J."/>
            <person name="Tong Z."/>
            <person name="Xu A."/>
            <person name="Yuan X."/>
            <person name="Wang W."/>
            <person name="Yang Q."/>
            <person name="Chen L."/>
            <person name="Sun Z."/>
            <person name="Wang K."/>
            <person name="Pan B."/>
            <person name="Chen J."/>
            <person name="Bao Y."/>
            <person name="Liu F."/>
            <person name="Qi X."/>
            <person name="Gang D.R."/>
            <person name="Wen J."/>
            <person name="Li J."/>
        </authorList>
    </citation>
    <scope>NUCLEOTIDE SEQUENCE</scope>
    <source>
        <strain evidence="1">Dzin_1.0</strain>
    </source>
</reference>
<comment type="caution">
    <text evidence="1">The sequence shown here is derived from an EMBL/GenBank/DDBJ whole genome shotgun (WGS) entry which is preliminary data.</text>
</comment>
<evidence type="ECO:0000313" key="1">
    <source>
        <dbReference type="EMBL" id="KAJ0983043.1"/>
    </source>
</evidence>
<name>A0A9D5HNH2_9LILI</name>
<gene>
    <name evidence="1" type="ORF">J5N97_011298</name>
</gene>
<dbReference type="Proteomes" id="UP001085076">
    <property type="component" value="Miscellaneous, Linkage group lg02"/>
</dbReference>
<accession>A0A9D5HNH2</accession>
<protein>
    <submittedName>
        <fullName evidence="1">Uncharacterized protein</fullName>
    </submittedName>
</protein>
<dbReference type="EMBL" id="JAGGNH010000002">
    <property type="protein sequence ID" value="KAJ0983043.1"/>
    <property type="molecule type" value="Genomic_DNA"/>
</dbReference>
<organism evidence="1 2">
    <name type="scientific">Dioscorea zingiberensis</name>
    <dbReference type="NCBI Taxonomy" id="325984"/>
    <lineage>
        <taxon>Eukaryota</taxon>
        <taxon>Viridiplantae</taxon>
        <taxon>Streptophyta</taxon>
        <taxon>Embryophyta</taxon>
        <taxon>Tracheophyta</taxon>
        <taxon>Spermatophyta</taxon>
        <taxon>Magnoliopsida</taxon>
        <taxon>Liliopsida</taxon>
        <taxon>Dioscoreales</taxon>
        <taxon>Dioscoreaceae</taxon>
        <taxon>Dioscorea</taxon>
    </lineage>
</organism>
<sequence length="107" mass="12870">MVVMWYFAMKFFAPKKPSEPFVPIFNLFQTGEPLIYMHTLYEYSRQMYRLQKNVQWNSMHHDRFTRYHESLLCISSFNDYTKGRGTTFLVLGHGMQTNHSWHNLGLP</sequence>
<dbReference type="OrthoDB" id="786735at2759"/>
<keyword evidence="2" id="KW-1185">Reference proteome</keyword>
<proteinExistence type="predicted"/>
<dbReference type="AlphaFoldDB" id="A0A9D5HNH2"/>
<evidence type="ECO:0000313" key="2">
    <source>
        <dbReference type="Proteomes" id="UP001085076"/>
    </source>
</evidence>
<reference evidence="1" key="1">
    <citation type="submission" date="2021-03" db="EMBL/GenBank/DDBJ databases">
        <authorList>
            <person name="Li Z."/>
            <person name="Yang C."/>
        </authorList>
    </citation>
    <scope>NUCLEOTIDE SEQUENCE</scope>
    <source>
        <strain evidence="1">Dzin_1.0</strain>
        <tissue evidence="1">Leaf</tissue>
    </source>
</reference>